<keyword evidence="3" id="KW-1185">Reference proteome</keyword>
<dbReference type="AlphaFoldDB" id="A0AAV7PL61"/>
<dbReference type="EMBL" id="JANPWB010000011">
    <property type="protein sequence ID" value="KAJ1129027.1"/>
    <property type="molecule type" value="Genomic_DNA"/>
</dbReference>
<name>A0AAV7PL61_PLEWA</name>
<evidence type="ECO:0000313" key="3">
    <source>
        <dbReference type="Proteomes" id="UP001066276"/>
    </source>
</evidence>
<organism evidence="2 3">
    <name type="scientific">Pleurodeles waltl</name>
    <name type="common">Iberian ribbed newt</name>
    <dbReference type="NCBI Taxonomy" id="8319"/>
    <lineage>
        <taxon>Eukaryota</taxon>
        <taxon>Metazoa</taxon>
        <taxon>Chordata</taxon>
        <taxon>Craniata</taxon>
        <taxon>Vertebrata</taxon>
        <taxon>Euteleostomi</taxon>
        <taxon>Amphibia</taxon>
        <taxon>Batrachia</taxon>
        <taxon>Caudata</taxon>
        <taxon>Salamandroidea</taxon>
        <taxon>Salamandridae</taxon>
        <taxon>Pleurodelinae</taxon>
        <taxon>Pleurodeles</taxon>
    </lineage>
</organism>
<proteinExistence type="predicted"/>
<gene>
    <name evidence="2" type="ORF">NDU88_007398</name>
</gene>
<keyword evidence="1" id="KW-0175">Coiled coil</keyword>
<comment type="caution">
    <text evidence="2">The sequence shown here is derived from an EMBL/GenBank/DDBJ whole genome shotgun (WGS) entry which is preliminary data.</text>
</comment>
<evidence type="ECO:0000313" key="2">
    <source>
        <dbReference type="EMBL" id="KAJ1129027.1"/>
    </source>
</evidence>
<protein>
    <submittedName>
        <fullName evidence="2">Uncharacterized protein</fullName>
    </submittedName>
</protein>
<accession>A0AAV7PL61</accession>
<feature type="coiled-coil region" evidence="1">
    <location>
        <begin position="27"/>
        <end position="54"/>
    </location>
</feature>
<dbReference type="Proteomes" id="UP001066276">
    <property type="component" value="Chromosome 7"/>
</dbReference>
<sequence length="109" mass="12483">MGEDTSVTRHFLEYLFGTLRADKATLRQEMAADIKEVKREVGELGQRVDGLEQSGDAREEEELVSYQRQLLSRGTRMWTCNINRKISRTAPGHLTLELKEFLSKQIIGT</sequence>
<evidence type="ECO:0000256" key="1">
    <source>
        <dbReference type="SAM" id="Coils"/>
    </source>
</evidence>
<reference evidence="2" key="1">
    <citation type="journal article" date="2022" name="bioRxiv">
        <title>Sequencing and chromosome-scale assembly of the giantPleurodeles waltlgenome.</title>
        <authorList>
            <person name="Brown T."/>
            <person name="Elewa A."/>
            <person name="Iarovenko S."/>
            <person name="Subramanian E."/>
            <person name="Araus A.J."/>
            <person name="Petzold A."/>
            <person name="Susuki M."/>
            <person name="Suzuki K.-i.T."/>
            <person name="Hayashi T."/>
            <person name="Toyoda A."/>
            <person name="Oliveira C."/>
            <person name="Osipova E."/>
            <person name="Leigh N.D."/>
            <person name="Simon A."/>
            <person name="Yun M.H."/>
        </authorList>
    </citation>
    <scope>NUCLEOTIDE SEQUENCE</scope>
    <source>
        <strain evidence="2">20211129_DDA</strain>
        <tissue evidence="2">Liver</tissue>
    </source>
</reference>